<dbReference type="InterPro" id="IPR052551">
    <property type="entry name" value="UV-DNA_repair_photolyase"/>
</dbReference>
<accession>A0A919APJ5</accession>
<reference evidence="1" key="2">
    <citation type="submission" date="2020-09" db="EMBL/GenBank/DDBJ databases">
        <authorList>
            <person name="Sun Q."/>
            <person name="Kim S."/>
        </authorList>
    </citation>
    <scope>NUCLEOTIDE SEQUENCE</scope>
    <source>
        <strain evidence="1">KCTC 42590</strain>
    </source>
</reference>
<gene>
    <name evidence="1" type="primary">phrB</name>
    <name evidence="1" type="ORF">GCM10017044_12240</name>
</gene>
<dbReference type="Gene3D" id="1.10.10.1710">
    <property type="entry name" value="Deoxyribodipyrimidine photolyase-related"/>
    <property type="match status" value="1"/>
</dbReference>
<dbReference type="InterPro" id="IPR007357">
    <property type="entry name" value="PhrB-like"/>
</dbReference>
<dbReference type="InterPro" id="IPR014729">
    <property type="entry name" value="Rossmann-like_a/b/a_fold"/>
</dbReference>
<reference evidence="1" key="1">
    <citation type="journal article" date="2014" name="Int. J. Syst. Evol. Microbiol.">
        <title>Complete genome sequence of Corynebacterium casei LMG S-19264T (=DSM 44701T), isolated from a smear-ripened cheese.</title>
        <authorList>
            <consortium name="US DOE Joint Genome Institute (JGI-PGF)"/>
            <person name="Walter F."/>
            <person name="Albersmeier A."/>
            <person name="Kalinowski J."/>
            <person name="Ruckert C."/>
        </authorList>
    </citation>
    <scope>NUCLEOTIDE SEQUENCE</scope>
    <source>
        <strain evidence="1">KCTC 42590</strain>
    </source>
</reference>
<dbReference type="Gene3D" id="1.25.40.80">
    <property type="match status" value="1"/>
</dbReference>
<organism evidence="1 2">
    <name type="scientific">Kordiimonas sediminis</name>
    <dbReference type="NCBI Taxonomy" id="1735581"/>
    <lineage>
        <taxon>Bacteria</taxon>
        <taxon>Pseudomonadati</taxon>
        <taxon>Pseudomonadota</taxon>
        <taxon>Alphaproteobacteria</taxon>
        <taxon>Kordiimonadales</taxon>
        <taxon>Kordiimonadaceae</taxon>
        <taxon>Kordiimonas</taxon>
    </lineage>
</organism>
<comment type="caution">
    <text evidence="1">The sequence shown here is derived from an EMBL/GenBank/DDBJ whole genome shotgun (WGS) entry which is preliminary data.</text>
</comment>
<dbReference type="PANTHER" id="PTHR38657">
    <property type="entry name" value="SLR1343 PROTEIN"/>
    <property type="match status" value="1"/>
</dbReference>
<proteinExistence type="predicted"/>
<dbReference type="AlphaFoldDB" id="A0A919APJ5"/>
<dbReference type="PANTHER" id="PTHR38657:SF1">
    <property type="entry name" value="SLR1343 PROTEIN"/>
    <property type="match status" value="1"/>
</dbReference>
<dbReference type="Proteomes" id="UP000630923">
    <property type="component" value="Unassembled WGS sequence"/>
</dbReference>
<sequence length="516" mass="58914">MPSMLPRLILILGDQLTPDISALKGADPERDHVLMAEVQDEATYVRHHKKKLAFVLSAMRHFAGELRALGFKVLYVPLTDDHNTQSLPGEVRRHTAAGHYSDVVMTEAGEWRLRQAFSKLATDIPVPLEIRPDTRFLCSEEEFKDWAEGRKSLRMEYFYREMRRKTGLLMDDGQPIGGQWNFDSENRKPAKNDLFLPSPPSHTPDQITEDVISLVAETFADYPGQLTPFWFAVTRAQAEKAADYFITHALADFGAYQDAMLSGHRFLYHSVLSHYINIGLLDPLSVCWQVDRAYREGRVPLNSAEGFIRQIIGWREYVRGIYFLKMPDYASSNYLEAARALPDFYWSADTDMHCVRAAVTQTMEGAYAHHIQRLMVTGNFALIAGVDPGELHEWYLAVYADAYEWVEMPNTIGMSQFADGGLLGSKPYAASGNYINKMSDYCKSCRYSVSAKTGDDSCPFNSLYWDFMIRHRSRFAKNPRVSRVYTTWDRMKEDTRNAYTSTARAFLARLDAGKRL</sequence>
<dbReference type="InterPro" id="IPR036134">
    <property type="entry name" value="Crypto/Photolyase_FAD-like_sf"/>
</dbReference>
<name>A0A919APJ5_9PROT</name>
<evidence type="ECO:0000313" key="2">
    <source>
        <dbReference type="Proteomes" id="UP000630923"/>
    </source>
</evidence>
<dbReference type="EMBL" id="BNCI01000001">
    <property type="protein sequence ID" value="GHF19235.1"/>
    <property type="molecule type" value="Genomic_DNA"/>
</dbReference>
<keyword evidence="2" id="KW-1185">Reference proteome</keyword>
<dbReference type="SUPFAM" id="SSF48173">
    <property type="entry name" value="Cryptochrome/photolyase FAD-binding domain"/>
    <property type="match status" value="1"/>
</dbReference>
<dbReference type="Pfam" id="PF04244">
    <property type="entry name" value="DPRP"/>
    <property type="match status" value="1"/>
</dbReference>
<evidence type="ECO:0000313" key="1">
    <source>
        <dbReference type="EMBL" id="GHF19235.1"/>
    </source>
</evidence>
<dbReference type="Gene3D" id="3.40.50.620">
    <property type="entry name" value="HUPs"/>
    <property type="match status" value="1"/>
</dbReference>
<protein>
    <submittedName>
        <fullName evidence="1">(6-4) photolyase</fullName>
    </submittedName>
</protein>
<dbReference type="Gene3D" id="1.10.579.10">
    <property type="entry name" value="DNA Cyclobutane Dipyrimidine Photolyase, subunit A, domain 3"/>
    <property type="match status" value="1"/>
</dbReference>